<keyword evidence="2" id="KW-1185">Reference proteome</keyword>
<evidence type="ECO:0000313" key="2">
    <source>
        <dbReference type="Proteomes" id="UP000070544"/>
    </source>
</evidence>
<gene>
    <name evidence="1" type="ORF">M427DRAFT_39112</name>
</gene>
<sequence length="93" mass="10281">MIRKIKDLFLGHMLVNCAMVLLVGALHTAAAGLTFDAGMAIRARKLITELPKFLIAPREALEILMGTLWSFLSKLEGMMAEKRVPEQAKRGES</sequence>
<accession>A0A138ZXV1</accession>
<organism evidence="1 2">
    <name type="scientific">Gonapodya prolifera (strain JEL478)</name>
    <name type="common">Monoblepharis prolifera</name>
    <dbReference type="NCBI Taxonomy" id="1344416"/>
    <lineage>
        <taxon>Eukaryota</taxon>
        <taxon>Fungi</taxon>
        <taxon>Fungi incertae sedis</taxon>
        <taxon>Chytridiomycota</taxon>
        <taxon>Chytridiomycota incertae sedis</taxon>
        <taxon>Monoblepharidomycetes</taxon>
        <taxon>Monoblepharidales</taxon>
        <taxon>Gonapodyaceae</taxon>
        <taxon>Gonapodya</taxon>
    </lineage>
</organism>
<proteinExistence type="predicted"/>
<dbReference type="Proteomes" id="UP000070544">
    <property type="component" value="Unassembled WGS sequence"/>
</dbReference>
<name>A0A138ZXV1_GONPJ</name>
<protein>
    <submittedName>
        <fullName evidence="1">Uncharacterized protein</fullName>
    </submittedName>
</protein>
<evidence type="ECO:0000313" key="1">
    <source>
        <dbReference type="EMBL" id="KXS09334.1"/>
    </source>
</evidence>
<reference evidence="1 2" key="1">
    <citation type="journal article" date="2015" name="Genome Biol. Evol.">
        <title>Phylogenomic analyses indicate that early fungi evolved digesting cell walls of algal ancestors of land plants.</title>
        <authorList>
            <person name="Chang Y."/>
            <person name="Wang S."/>
            <person name="Sekimoto S."/>
            <person name="Aerts A.L."/>
            <person name="Choi C."/>
            <person name="Clum A."/>
            <person name="LaButti K.M."/>
            <person name="Lindquist E.A."/>
            <person name="Yee Ngan C."/>
            <person name="Ohm R.A."/>
            <person name="Salamov A.A."/>
            <person name="Grigoriev I.V."/>
            <person name="Spatafora J.W."/>
            <person name="Berbee M.L."/>
        </authorList>
    </citation>
    <scope>NUCLEOTIDE SEQUENCE [LARGE SCALE GENOMIC DNA]</scope>
    <source>
        <strain evidence="1 2">JEL478</strain>
    </source>
</reference>
<dbReference type="EMBL" id="KQ965870">
    <property type="protein sequence ID" value="KXS09334.1"/>
    <property type="molecule type" value="Genomic_DNA"/>
</dbReference>
<dbReference type="AlphaFoldDB" id="A0A138ZXV1"/>